<evidence type="ECO:0000313" key="4">
    <source>
        <dbReference type="Proteomes" id="UP001497623"/>
    </source>
</evidence>
<keyword evidence="2" id="KW-0418">Kinase</keyword>
<dbReference type="SUPFAM" id="SSF55060">
    <property type="entry name" value="GHMP Kinase, C-terminal domain"/>
    <property type="match status" value="1"/>
</dbReference>
<dbReference type="EMBL" id="CAXKWB010007949">
    <property type="protein sequence ID" value="CAL4089055.1"/>
    <property type="molecule type" value="Genomic_DNA"/>
</dbReference>
<evidence type="ECO:0000256" key="1">
    <source>
        <dbReference type="ARBA" id="ARBA00022679"/>
    </source>
</evidence>
<evidence type="ECO:0008006" key="5">
    <source>
        <dbReference type="Google" id="ProtNLM"/>
    </source>
</evidence>
<dbReference type="Proteomes" id="UP001497623">
    <property type="component" value="Unassembled WGS sequence"/>
</dbReference>
<sequence length="228" mass="24772">MMAVCKEWISSGKPEDFVRAARHYERAAQIIISRMVGGLIGGVKLGLSEVGTPLTVKSYSVPLSSTLLQQLNQRLFLLYTDKVRLARNLLQTVIRNWYARETNITQSFRSLHGLALAAAEAVLNEDLDNLGACVGNYWQLKKCVASGGEPLMVTNLMCSLGVHCSGMSLAGAGGGGYMYAIKKHCQPLPDDLELCGLAPDHVEVDCEGLQVWVDGTEVFSAGQQQEIL</sequence>
<dbReference type="AlphaFoldDB" id="A0AAV2QNV7"/>
<organism evidence="3 4">
    <name type="scientific">Meganyctiphanes norvegica</name>
    <name type="common">Northern krill</name>
    <name type="synonym">Thysanopoda norvegica</name>
    <dbReference type="NCBI Taxonomy" id="48144"/>
    <lineage>
        <taxon>Eukaryota</taxon>
        <taxon>Metazoa</taxon>
        <taxon>Ecdysozoa</taxon>
        <taxon>Arthropoda</taxon>
        <taxon>Crustacea</taxon>
        <taxon>Multicrustacea</taxon>
        <taxon>Malacostraca</taxon>
        <taxon>Eumalacostraca</taxon>
        <taxon>Eucarida</taxon>
        <taxon>Euphausiacea</taxon>
        <taxon>Euphausiidae</taxon>
        <taxon>Meganyctiphanes</taxon>
    </lineage>
</organism>
<evidence type="ECO:0000313" key="3">
    <source>
        <dbReference type="EMBL" id="CAL4089055.1"/>
    </source>
</evidence>
<proteinExistence type="predicted"/>
<name>A0AAV2QNV7_MEGNR</name>
<accession>A0AAV2QNV7</accession>
<dbReference type="InterPro" id="IPR052203">
    <property type="entry name" value="GHMP_Kinase-Related"/>
</dbReference>
<gene>
    <name evidence="3" type="ORF">MNOR_LOCUS13690</name>
</gene>
<dbReference type="PANTHER" id="PTHR32463:SF0">
    <property type="entry name" value="L-FUCOSE KINASE"/>
    <property type="match status" value="1"/>
</dbReference>
<dbReference type="GO" id="GO:0050201">
    <property type="term" value="F:fucokinase activity"/>
    <property type="evidence" value="ECO:0007669"/>
    <property type="project" value="TreeGrafter"/>
</dbReference>
<keyword evidence="1" id="KW-0808">Transferase</keyword>
<dbReference type="Gene3D" id="3.30.230.120">
    <property type="match status" value="1"/>
</dbReference>
<evidence type="ECO:0000256" key="2">
    <source>
        <dbReference type="ARBA" id="ARBA00022777"/>
    </source>
</evidence>
<protein>
    <recommendedName>
        <fullName evidence="5">GHMP kinase C-terminal domain-containing protein</fullName>
    </recommendedName>
</protein>
<dbReference type="InterPro" id="IPR036554">
    <property type="entry name" value="GHMP_kinase_C_sf"/>
</dbReference>
<keyword evidence="4" id="KW-1185">Reference proteome</keyword>
<feature type="non-terminal residue" evidence="3">
    <location>
        <position position="228"/>
    </location>
</feature>
<dbReference type="GO" id="GO:0042352">
    <property type="term" value="P:GDP-L-fucose salvage"/>
    <property type="evidence" value="ECO:0007669"/>
    <property type="project" value="TreeGrafter"/>
</dbReference>
<dbReference type="PANTHER" id="PTHR32463">
    <property type="entry name" value="L-FUCOSE KINASE"/>
    <property type="match status" value="1"/>
</dbReference>
<comment type="caution">
    <text evidence="3">The sequence shown here is derived from an EMBL/GenBank/DDBJ whole genome shotgun (WGS) entry which is preliminary data.</text>
</comment>
<reference evidence="3 4" key="1">
    <citation type="submission" date="2024-05" db="EMBL/GenBank/DDBJ databases">
        <authorList>
            <person name="Wallberg A."/>
        </authorList>
    </citation>
    <scope>NUCLEOTIDE SEQUENCE [LARGE SCALE GENOMIC DNA]</scope>
</reference>